<sequence>MTIKARQGIELAFNGETKVVRPDVMEVAVISIPEENGEKFLMQSSYYTQMQR</sequence>
<dbReference type="EMBL" id="JAMQKB010000004">
    <property type="protein sequence ID" value="MDC3424122.1"/>
    <property type="molecule type" value="Genomic_DNA"/>
</dbReference>
<proteinExistence type="predicted"/>
<dbReference type="Proteomes" id="UP001145050">
    <property type="component" value="Unassembled WGS sequence"/>
</dbReference>
<dbReference type="RefSeq" id="WP_272435925.1">
    <property type="nucleotide sequence ID" value="NZ_JAMQKB010000004.1"/>
</dbReference>
<organism evidence="1 2">
    <name type="scientific">Terrihalobacillus insolitus</name>
    <dbReference type="NCBI Taxonomy" id="2950438"/>
    <lineage>
        <taxon>Bacteria</taxon>
        <taxon>Bacillati</taxon>
        <taxon>Bacillota</taxon>
        <taxon>Bacilli</taxon>
        <taxon>Bacillales</taxon>
        <taxon>Bacillaceae</taxon>
        <taxon>Terrihalobacillus</taxon>
    </lineage>
</organism>
<protein>
    <submittedName>
        <fullName evidence="1">Uncharacterized protein</fullName>
    </submittedName>
</protein>
<keyword evidence="2" id="KW-1185">Reference proteome</keyword>
<gene>
    <name evidence="1" type="ORF">NC797_06320</name>
</gene>
<reference evidence="1" key="1">
    <citation type="submission" date="2022-06" db="EMBL/GenBank/DDBJ databases">
        <title>Aquibacillus sp. a new bacterium isolated from soil saline samples.</title>
        <authorList>
            <person name="Galisteo C."/>
            <person name="De La Haba R."/>
            <person name="Sanchez-Porro C."/>
            <person name="Ventosa A."/>
        </authorList>
    </citation>
    <scope>NUCLEOTIDE SEQUENCE</scope>
    <source>
        <strain evidence="1">3ASR75-11</strain>
    </source>
</reference>
<accession>A0A9X3WQ97</accession>
<evidence type="ECO:0000313" key="1">
    <source>
        <dbReference type="EMBL" id="MDC3424122.1"/>
    </source>
</evidence>
<evidence type="ECO:0000313" key="2">
    <source>
        <dbReference type="Proteomes" id="UP001145050"/>
    </source>
</evidence>
<dbReference type="AlphaFoldDB" id="A0A9X3WQ97"/>
<name>A0A9X3WQ97_9BACI</name>
<comment type="caution">
    <text evidence="1">The sequence shown here is derived from an EMBL/GenBank/DDBJ whole genome shotgun (WGS) entry which is preliminary data.</text>
</comment>